<dbReference type="SUPFAM" id="SSF50475">
    <property type="entry name" value="FMN-binding split barrel"/>
    <property type="match status" value="1"/>
</dbReference>
<evidence type="ECO:0000313" key="2">
    <source>
        <dbReference type="Proteomes" id="UP000660021"/>
    </source>
</evidence>
<sequence>MRRKDRALEREAALRILDQTEWMTLSMTQPDGTPYAVPVNMTRAGEWLYFHCAREGKKMDCLRACPQVCVTAVGHARVIPEQYTTEYESAVVFGTAEEVLEEAARWEGLRVFSQKFRPEPEEEFRAQNRGCFSQTALFRIRIQEIWGKGWRAPARPEP</sequence>
<accession>A0ABR7HS06</accession>
<organism evidence="1 2">
    <name type="scientific">Pseudoflavonifractor hominis</name>
    <dbReference type="NCBI Taxonomy" id="2763059"/>
    <lineage>
        <taxon>Bacteria</taxon>
        <taxon>Bacillati</taxon>
        <taxon>Bacillota</taxon>
        <taxon>Clostridia</taxon>
        <taxon>Eubacteriales</taxon>
        <taxon>Oscillospiraceae</taxon>
        <taxon>Pseudoflavonifractor</taxon>
    </lineage>
</organism>
<dbReference type="Gene3D" id="2.30.110.10">
    <property type="entry name" value="Electron Transport, Fmn-binding Protein, Chain A"/>
    <property type="match status" value="1"/>
</dbReference>
<dbReference type="InterPro" id="IPR012349">
    <property type="entry name" value="Split_barrel_FMN-bd"/>
</dbReference>
<dbReference type="Pfam" id="PF12900">
    <property type="entry name" value="Pyridox_ox_2"/>
    <property type="match status" value="1"/>
</dbReference>
<dbReference type="RefSeq" id="WP_186963284.1">
    <property type="nucleotide sequence ID" value="NZ_JACOPR010000003.1"/>
</dbReference>
<comment type="caution">
    <text evidence="1">The sequence shown here is derived from an EMBL/GenBank/DDBJ whole genome shotgun (WGS) entry which is preliminary data.</text>
</comment>
<evidence type="ECO:0000313" key="1">
    <source>
        <dbReference type="EMBL" id="MBC5730315.1"/>
    </source>
</evidence>
<gene>
    <name evidence="1" type="ORF">H8S34_05650</name>
</gene>
<dbReference type="InterPro" id="IPR024747">
    <property type="entry name" value="Pyridox_Oxase-rel"/>
</dbReference>
<dbReference type="EMBL" id="JACOPR010000003">
    <property type="protein sequence ID" value="MBC5730315.1"/>
    <property type="molecule type" value="Genomic_DNA"/>
</dbReference>
<proteinExistence type="predicted"/>
<reference evidence="1 2" key="1">
    <citation type="submission" date="2020-08" db="EMBL/GenBank/DDBJ databases">
        <title>Genome public.</title>
        <authorList>
            <person name="Liu C."/>
            <person name="Sun Q."/>
        </authorList>
    </citation>
    <scope>NUCLEOTIDE SEQUENCE [LARGE SCALE GENOMIC DNA]</scope>
    <source>
        <strain evidence="1 2">New-38</strain>
    </source>
</reference>
<dbReference type="PANTHER" id="PTHR34071:SF2">
    <property type="entry name" value="FLAVIN-NUCLEOTIDE-BINDING PROTEIN"/>
    <property type="match status" value="1"/>
</dbReference>
<keyword evidence="2" id="KW-1185">Reference proteome</keyword>
<name>A0ABR7HS06_9FIRM</name>
<dbReference type="PANTHER" id="PTHR34071">
    <property type="entry name" value="5-NITROIMIDAZOLE ANTIBIOTICS RESISTANCE PROTEIN, NIMA-FAMILY-RELATED PROTEIN-RELATED"/>
    <property type="match status" value="1"/>
</dbReference>
<dbReference type="Proteomes" id="UP000660021">
    <property type="component" value="Unassembled WGS sequence"/>
</dbReference>
<protein>
    <submittedName>
        <fullName evidence="1">Pyridoxamine 5'-phosphate oxidase family protein</fullName>
    </submittedName>
</protein>